<accession>A0A4R8VAY3</accession>
<gene>
    <name evidence="1" type="ORF">E3N84_03450</name>
</gene>
<dbReference type="Proteomes" id="UP000298488">
    <property type="component" value="Unassembled WGS sequence"/>
</dbReference>
<comment type="caution">
    <text evidence="1">The sequence shown here is derived from an EMBL/GenBank/DDBJ whole genome shotgun (WGS) entry which is preliminary data.</text>
</comment>
<name>A0A4R8VAY3_9MICO</name>
<organism evidence="1 2">
    <name type="scientific">Terrimesophilobacter mesophilus</name>
    <dbReference type="NCBI Taxonomy" id="433647"/>
    <lineage>
        <taxon>Bacteria</taxon>
        <taxon>Bacillati</taxon>
        <taxon>Actinomycetota</taxon>
        <taxon>Actinomycetes</taxon>
        <taxon>Micrococcales</taxon>
        <taxon>Microbacteriaceae</taxon>
        <taxon>Terrimesophilobacter</taxon>
    </lineage>
</organism>
<reference evidence="1 2" key="1">
    <citation type="submission" date="2019-03" db="EMBL/GenBank/DDBJ databases">
        <title>Genomics of glacier-inhabiting Cryobacterium strains.</title>
        <authorList>
            <person name="Liu Q."/>
            <person name="Xin Y.-H."/>
        </authorList>
    </citation>
    <scope>NUCLEOTIDE SEQUENCE [LARGE SCALE GENOMIC DNA]</scope>
    <source>
        <strain evidence="1 2">CGMCC 1.10440</strain>
    </source>
</reference>
<dbReference type="AlphaFoldDB" id="A0A4R8VAY3"/>
<dbReference type="OrthoDB" id="5096967at2"/>
<evidence type="ECO:0000313" key="1">
    <source>
        <dbReference type="EMBL" id="TFB79192.1"/>
    </source>
</evidence>
<keyword evidence="2" id="KW-1185">Reference proteome</keyword>
<dbReference type="NCBIfam" id="NF047321">
    <property type="entry name" value="SCO7613_CTERM"/>
    <property type="match status" value="1"/>
</dbReference>
<dbReference type="RefSeq" id="WP_104095072.1">
    <property type="nucleotide sequence ID" value="NZ_JACHBP010000001.1"/>
</dbReference>
<evidence type="ECO:0008006" key="3">
    <source>
        <dbReference type="Google" id="ProtNLM"/>
    </source>
</evidence>
<protein>
    <recommendedName>
        <fullName evidence="3">DUF2157 domain-containing protein</fullName>
    </recommendedName>
</protein>
<dbReference type="InterPro" id="IPR058062">
    <property type="entry name" value="SCO7613_C"/>
</dbReference>
<proteinExistence type="predicted"/>
<sequence>MADDGIDYSAYAGRVAFPRTPSDLLSTSNCPACFATLKSTVCSACGLDLGHPDAAKLYDRSVAAARTLDERLAIIGKMRYDAARAQSSVPAAEPAAPVISEPVVSIREPAAVLPAASAGAASAPRRSSVQVTLLIVGVSLLSVAAIFFLVYAFINFGVVWRSVIIGAITIAAIAGASLLRRRALTATAEGIAAFGVVLVYLDVWAIRANNLFGTASTDATLYWGTALLLAAVGFIVWHRMSSLRTASIVGFTTFAPAVGVLVSGIAEPHVTWVNSAFLTATAIVAAGLIHPLARRAGEPMLPERVIILVTTALTLLGALVLSVRIYERFEWASAIGLAGLAILAGMHVVALVHSPTAVSTLFGQMFAVFVGMSAASAIGVSVVRQGDPDAITIVPAVSAAAVALALEFSFRRVAPPAFRRVAATATIGAAVIAGLALLPAAVMAIGDAAQAAMTGVRNAWELEVTDTVTAHGPGIPWPVLTLAVIGALVALAWWIGRLFPDRAALVAWWAAFVLVTAVASLRIHWLEFAAWMLIAVTSLAALALLRGVAGAARYRPVLVTTMIVAGSLGYGIGWATTSTWWIGTLVVIGVTIASRSLVKSPGSKAALLGSGIGLALLSVGSVADQLTLHSNFGLEVALADRFTLTAIAAVVVLLGAAIPDGAASALDRRVEFWVAGSASVVALPIATILATRMPASSRSALLLPEYGTSLAIAIVLLASLALWIGLRRNQPLRAERIVASIAVAPALYLAVSAFARLLALPEFAMHVVPVTAAVLASAGSLTITTMRPATPGRLTTPRWTRELGVALVGVPAVFTAIRTDDGLTWLVLIIAAVAALLLAVDRDGLFSSGSPRHQLGWLALALATAGLWWRLNGDRVTDLEFYVVPLSIALLVISVLIALTAGRETPARNSAAAPSIALGGLLVSILPLGANAATGTTASALWLFAVCAILLLGGSAVVGDTIRRRFADACALAGAIGVIVIAAGRAPHLPAEALERDGWLAAAFLVLAVAGFLQARNRVADNHRLRAIASQALGLVAMTLVLVLEVPAMTDVATGGIRALTLVLLFCAVHVIAFLVSGPPLTRLVAFVAIAYAAIAGIAGAQLQALDAVELASIPIALALLATGVIHLSSTPASRSWPWLGPGTAVLLIPSLIATVDERPLWRLVGLGVVGIVVIVVGVVRRLQAPFTVGVVVVLIHGIATFLPQLRAAYEFLPWWLWLGAGGALLVVLAARYEQRIRNLKDVALKFAALR</sequence>
<dbReference type="EMBL" id="SOFI01000003">
    <property type="protein sequence ID" value="TFB79192.1"/>
    <property type="molecule type" value="Genomic_DNA"/>
</dbReference>
<evidence type="ECO:0000313" key="2">
    <source>
        <dbReference type="Proteomes" id="UP000298488"/>
    </source>
</evidence>